<dbReference type="GO" id="GO:0004553">
    <property type="term" value="F:hydrolase activity, hydrolyzing O-glycosyl compounds"/>
    <property type="evidence" value="ECO:0007669"/>
    <property type="project" value="InterPro"/>
</dbReference>
<proteinExistence type="predicted"/>
<reference evidence="3" key="1">
    <citation type="journal article" date="2021" name="bioRxiv">
        <title>Whole Genome Assembly and Annotation of Northern Wild Rice, Zizania palustris L., Supports a Whole Genome Duplication in the Zizania Genus.</title>
        <authorList>
            <person name="Haas M."/>
            <person name="Kono T."/>
            <person name="Macchietto M."/>
            <person name="Millas R."/>
            <person name="McGilp L."/>
            <person name="Shao M."/>
            <person name="Duquette J."/>
            <person name="Hirsch C.N."/>
            <person name="Kimball J."/>
        </authorList>
    </citation>
    <scope>NUCLEOTIDE SEQUENCE</scope>
    <source>
        <tissue evidence="3">Fresh leaf tissue</tissue>
    </source>
</reference>
<keyword evidence="4" id="KW-1185">Reference proteome</keyword>
<dbReference type="InterPro" id="IPR001360">
    <property type="entry name" value="Glyco_hydro_1"/>
</dbReference>
<keyword evidence="1" id="KW-0325">Glycoprotein</keyword>
<evidence type="ECO:0000256" key="2">
    <source>
        <dbReference type="SAM" id="MobiDB-lite"/>
    </source>
</evidence>
<organism evidence="3 4">
    <name type="scientific">Zizania palustris</name>
    <name type="common">Northern wild rice</name>
    <dbReference type="NCBI Taxonomy" id="103762"/>
    <lineage>
        <taxon>Eukaryota</taxon>
        <taxon>Viridiplantae</taxon>
        <taxon>Streptophyta</taxon>
        <taxon>Embryophyta</taxon>
        <taxon>Tracheophyta</taxon>
        <taxon>Spermatophyta</taxon>
        <taxon>Magnoliopsida</taxon>
        <taxon>Liliopsida</taxon>
        <taxon>Poales</taxon>
        <taxon>Poaceae</taxon>
        <taxon>BOP clade</taxon>
        <taxon>Oryzoideae</taxon>
        <taxon>Oryzeae</taxon>
        <taxon>Zizaniinae</taxon>
        <taxon>Zizania</taxon>
    </lineage>
</organism>
<name>A0A8J5T0K4_ZIZPA</name>
<dbReference type="Proteomes" id="UP000729402">
    <property type="component" value="Unassembled WGS sequence"/>
</dbReference>
<evidence type="ECO:0000313" key="3">
    <source>
        <dbReference type="EMBL" id="KAG8065286.1"/>
    </source>
</evidence>
<dbReference type="OrthoDB" id="687841at2759"/>
<protein>
    <submittedName>
        <fullName evidence="3">Uncharacterized protein</fullName>
    </submittedName>
</protein>
<comment type="caution">
    <text evidence="3">The sequence shown here is derived from an EMBL/GenBank/DDBJ whole genome shotgun (WGS) entry which is preliminary data.</text>
</comment>
<sequence>MMSSPKPPGEATINGNKTRGGGVTKATSVGGYAQAGNSSMRANDFTNDTRRINYIRGYLTSLASAIRKGADVRGYLLYGLS</sequence>
<evidence type="ECO:0000313" key="4">
    <source>
        <dbReference type="Proteomes" id="UP000729402"/>
    </source>
</evidence>
<dbReference type="AlphaFoldDB" id="A0A8J5T0K4"/>
<dbReference type="Pfam" id="PF00232">
    <property type="entry name" value="Glyco_hydro_1"/>
    <property type="match status" value="1"/>
</dbReference>
<gene>
    <name evidence="3" type="ORF">GUJ93_ZPchr0004g38934</name>
</gene>
<reference evidence="3" key="2">
    <citation type="submission" date="2021-02" db="EMBL/GenBank/DDBJ databases">
        <authorList>
            <person name="Kimball J.A."/>
            <person name="Haas M.W."/>
            <person name="Macchietto M."/>
            <person name="Kono T."/>
            <person name="Duquette J."/>
            <person name="Shao M."/>
        </authorList>
    </citation>
    <scope>NUCLEOTIDE SEQUENCE</scope>
    <source>
        <tissue evidence="3">Fresh leaf tissue</tissue>
    </source>
</reference>
<accession>A0A8J5T0K4</accession>
<dbReference type="EMBL" id="JAAALK010000285">
    <property type="protein sequence ID" value="KAG8065286.1"/>
    <property type="molecule type" value="Genomic_DNA"/>
</dbReference>
<dbReference type="GO" id="GO:0005975">
    <property type="term" value="P:carbohydrate metabolic process"/>
    <property type="evidence" value="ECO:0007669"/>
    <property type="project" value="InterPro"/>
</dbReference>
<evidence type="ECO:0000256" key="1">
    <source>
        <dbReference type="ARBA" id="ARBA00023180"/>
    </source>
</evidence>
<feature type="compositionally biased region" description="Polar residues" evidence="2">
    <location>
        <begin position="35"/>
        <end position="46"/>
    </location>
</feature>
<feature type="region of interest" description="Disordered" evidence="2">
    <location>
        <begin position="1"/>
        <end position="46"/>
    </location>
</feature>